<dbReference type="EMBL" id="CP033433">
    <property type="protein sequence ID" value="AYQ74680.1"/>
    <property type="molecule type" value="Genomic_DNA"/>
</dbReference>
<gene>
    <name evidence="5" type="ORF">EAV92_20210</name>
</gene>
<proteinExistence type="predicted"/>
<dbReference type="Proteomes" id="UP000269097">
    <property type="component" value="Chromosome"/>
</dbReference>
<dbReference type="InterPro" id="IPR014036">
    <property type="entry name" value="DeoR-like_C"/>
</dbReference>
<dbReference type="KEGG" id="coh:EAV92_20210"/>
<dbReference type="GO" id="GO:0003677">
    <property type="term" value="F:DNA binding"/>
    <property type="evidence" value="ECO:0007669"/>
    <property type="project" value="UniProtKB-KW"/>
</dbReference>
<keyword evidence="3" id="KW-0804">Transcription</keyword>
<name>A0A3G3K2S8_9BACL</name>
<dbReference type="PROSITE" id="PS00894">
    <property type="entry name" value="HTH_DEOR_1"/>
    <property type="match status" value="1"/>
</dbReference>
<dbReference type="InterPro" id="IPR036390">
    <property type="entry name" value="WH_DNA-bd_sf"/>
</dbReference>
<dbReference type="InterPro" id="IPR036388">
    <property type="entry name" value="WH-like_DNA-bd_sf"/>
</dbReference>
<organism evidence="5 6">
    <name type="scientific">Cohnella candidum</name>
    <dbReference type="NCBI Taxonomy" id="2674991"/>
    <lineage>
        <taxon>Bacteria</taxon>
        <taxon>Bacillati</taxon>
        <taxon>Bacillota</taxon>
        <taxon>Bacilli</taxon>
        <taxon>Bacillales</taxon>
        <taxon>Paenibacillaceae</taxon>
        <taxon>Cohnella</taxon>
    </lineage>
</organism>
<accession>A0A3G3K2S8</accession>
<dbReference type="AlphaFoldDB" id="A0A3G3K2S8"/>
<dbReference type="PANTHER" id="PTHR30363">
    <property type="entry name" value="HTH-TYPE TRANSCRIPTIONAL REGULATOR SRLR-RELATED"/>
    <property type="match status" value="1"/>
</dbReference>
<dbReference type="InterPro" id="IPR001034">
    <property type="entry name" value="DeoR_HTH"/>
</dbReference>
<evidence type="ECO:0000313" key="5">
    <source>
        <dbReference type="EMBL" id="AYQ74680.1"/>
    </source>
</evidence>
<evidence type="ECO:0000256" key="3">
    <source>
        <dbReference type="ARBA" id="ARBA00023163"/>
    </source>
</evidence>
<dbReference type="SUPFAM" id="SSF100950">
    <property type="entry name" value="NagB/RpiA/CoA transferase-like"/>
    <property type="match status" value="1"/>
</dbReference>
<protein>
    <submittedName>
        <fullName evidence="5">DeoR/GlpR transcriptional regulator</fullName>
    </submittedName>
</protein>
<dbReference type="RefSeq" id="WP_123042760.1">
    <property type="nucleotide sequence ID" value="NZ_CP033433.1"/>
</dbReference>
<evidence type="ECO:0000313" key="6">
    <source>
        <dbReference type="Proteomes" id="UP000269097"/>
    </source>
</evidence>
<dbReference type="SMART" id="SM01134">
    <property type="entry name" value="DeoRC"/>
    <property type="match status" value="1"/>
</dbReference>
<dbReference type="InterPro" id="IPR037171">
    <property type="entry name" value="NagB/RpiA_transferase-like"/>
</dbReference>
<evidence type="ECO:0000256" key="1">
    <source>
        <dbReference type="ARBA" id="ARBA00023015"/>
    </source>
</evidence>
<reference evidence="5 6" key="1">
    <citation type="submission" date="2018-10" db="EMBL/GenBank/DDBJ databases">
        <title>Genome Sequence of Cohnella sp.</title>
        <authorList>
            <person name="Srinivasan S."/>
            <person name="Kim M.K."/>
        </authorList>
    </citation>
    <scope>NUCLEOTIDE SEQUENCE [LARGE SCALE GENOMIC DNA]</scope>
    <source>
        <strain evidence="5 6">18JY8-7</strain>
    </source>
</reference>
<dbReference type="InterPro" id="IPR018356">
    <property type="entry name" value="Tscrpt_reg_HTH_DeoR_CS"/>
</dbReference>
<dbReference type="Gene3D" id="3.40.50.1360">
    <property type="match status" value="1"/>
</dbReference>
<evidence type="ECO:0000256" key="2">
    <source>
        <dbReference type="ARBA" id="ARBA00023125"/>
    </source>
</evidence>
<feature type="domain" description="HTH deoR-type" evidence="4">
    <location>
        <begin position="5"/>
        <end position="60"/>
    </location>
</feature>
<keyword evidence="1" id="KW-0805">Transcription regulation</keyword>
<dbReference type="PROSITE" id="PS51000">
    <property type="entry name" value="HTH_DEOR_2"/>
    <property type="match status" value="1"/>
</dbReference>
<dbReference type="Pfam" id="PF00455">
    <property type="entry name" value="DeoRC"/>
    <property type="match status" value="1"/>
</dbReference>
<dbReference type="Pfam" id="PF08220">
    <property type="entry name" value="HTH_DeoR"/>
    <property type="match status" value="1"/>
</dbReference>
<dbReference type="SUPFAM" id="SSF46785">
    <property type="entry name" value="Winged helix' DNA-binding domain"/>
    <property type="match status" value="1"/>
</dbReference>
<keyword evidence="2" id="KW-0238">DNA-binding</keyword>
<dbReference type="GO" id="GO:0003700">
    <property type="term" value="F:DNA-binding transcription factor activity"/>
    <property type="evidence" value="ECO:0007669"/>
    <property type="project" value="InterPro"/>
</dbReference>
<dbReference type="SMART" id="SM00420">
    <property type="entry name" value="HTH_DEOR"/>
    <property type="match status" value="1"/>
</dbReference>
<dbReference type="Gene3D" id="1.10.10.10">
    <property type="entry name" value="Winged helix-like DNA-binding domain superfamily/Winged helix DNA-binding domain"/>
    <property type="match status" value="1"/>
</dbReference>
<evidence type="ECO:0000259" key="4">
    <source>
        <dbReference type="PROSITE" id="PS51000"/>
    </source>
</evidence>
<keyword evidence="6" id="KW-1185">Reference proteome</keyword>
<dbReference type="InterPro" id="IPR050313">
    <property type="entry name" value="Carb_Metab_HTH_regulators"/>
</dbReference>
<dbReference type="PANTHER" id="PTHR30363:SF44">
    <property type="entry name" value="AGA OPERON TRANSCRIPTIONAL REPRESSOR-RELATED"/>
    <property type="match status" value="1"/>
</dbReference>
<sequence length="260" mass="29153">MSLSFEKRKKKILERLNKEERVEVQVLAEEFRVSTETIRRDLERLDRDGRLKKVYGGAVKVRADSLELPFDEKTLLQAQEKAAIGRYAASLVKDGDTVMLGNGTTTIELIRNLTEHRDVTIVTHSTPTLLLALDIFPGKIIFAGGEVNKRQKSTEGPLAELVLNRLRVNKAFISAGGVSLVDGITDYELSEANISRKMMERADETIFLADSSKFGRTTFASVCPLDDVYTMITDAGCDREWRKDLADKDIRLWIAGEEDG</sequence>
<dbReference type="PRINTS" id="PR00037">
    <property type="entry name" value="HTHLACR"/>
</dbReference>